<protein>
    <submittedName>
        <fullName evidence="1">Uncharacterized protein</fullName>
    </submittedName>
</protein>
<sequence>MSKIDGEMIVEIINSYERVNNLYQEGKDGSRSASKMDELHAKIASDLNDKINASPELKGKYRTDSKKNNKNEIKAEGAIYSKKLDIAILDVRTKQQDIVGAIEVKAPTASFAQNKVNYFEQGMGECVNLKLSKKKYYDVYIYLDKIPNFKGSPKMLKSVEDLDQSTFDWLRKRNNIGVMSKEDLPYVPNSTLIMLLKSPNLPNDITKEGYYSFLTENLSPKKKNPNSLYADDAFDNLFKTRNLFFNDYEEFLNEIIEDLKENERR</sequence>
<keyword evidence="2" id="KW-1185">Reference proteome</keyword>
<name>A0A291IST7_9MOLU</name>
<evidence type="ECO:0000313" key="1">
    <source>
        <dbReference type="EMBL" id="ATG97804.1"/>
    </source>
</evidence>
<reference evidence="1 2" key="1">
    <citation type="submission" date="2017-09" db="EMBL/GenBank/DDBJ databases">
        <title>SPAdes assembly of the Mesoplasma lactucae genome.</title>
        <authorList>
            <person name="Knight T.F."/>
            <person name="Rubinstein R."/>
            <person name="Citino T."/>
        </authorList>
    </citation>
    <scope>NUCLEOTIDE SEQUENCE [LARGE SCALE GENOMIC DNA]</scope>
    <source>
        <strain evidence="1 2">831-C4</strain>
    </source>
</reference>
<dbReference type="KEGG" id="mlac:CP520_03650"/>
<accession>A0A291IST7</accession>
<evidence type="ECO:0000313" key="2">
    <source>
        <dbReference type="Proteomes" id="UP000232227"/>
    </source>
</evidence>
<gene>
    <name evidence="1" type="ORF">CP520_03650</name>
</gene>
<dbReference type="Proteomes" id="UP000232227">
    <property type="component" value="Chromosome"/>
</dbReference>
<dbReference type="AlphaFoldDB" id="A0A291IST7"/>
<proteinExistence type="predicted"/>
<organism evidence="1 2">
    <name type="scientific">Mesoplasma lactucae ATCC 49193</name>
    <dbReference type="NCBI Taxonomy" id="81460"/>
    <lineage>
        <taxon>Bacteria</taxon>
        <taxon>Bacillati</taxon>
        <taxon>Mycoplasmatota</taxon>
        <taxon>Mollicutes</taxon>
        <taxon>Entomoplasmatales</taxon>
        <taxon>Entomoplasmataceae</taxon>
        <taxon>Mesoplasma</taxon>
    </lineage>
</organism>
<dbReference type="RefSeq" id="WP_096863109.1">
    <property type="nucleotide sequence ID" value="NZ_CP023668.1"/>
</dbReference>
<dbReference type="EMBL" id="CP023668">
    <property type="protein sequence ID" value="ATG97804.1"/>
    <property type="molecule type" value="Genomic_DNA"/>
</dbReference>